<reference evidence="1 2" key="1">
    <citation type="submission" date="2015-03" db="EMBL/GenBank/DDBJ databases">
        <title>Genome assembly of Sandaracinus amylolyticus DSM 53668.</title>
        <authorList>
            <person name="Sharma G."/>
            <person name="Subramanian S."/>
        </authorList>
    </citation>
    <scope>NUCLEOTIDE SEQUENCE [LARGE SCALE GENOMIC DNA]</scope>
    <source>
        <strain evidence="1 2">DSM 53668</strain>
    </source>
</reference>
<dbReference type="STRING" id="927083.DB32_006204"/>
<organism evidence="1 2">
    <name type="scientific">Sandaracinus amylolyticus</name>
    <dbReference type="NCBI Taxonomy" id="927083"/>
    <lineage>
        <taxon>Bacteria</taxon>
        <taxon>Pseudomonadati</taxon>
        <taxon>Myxococcota</taxon>
        <taxon>Polyangia</taxon>
        <taxon>Polyangiales</taxon>
        <taxon>Sandaracinaceae</taxon>
        <taxon>Sandaracinus</taxon>
    </lineage>
</organism>
<dbReference type="AlphaFoldDB" id="A0A0F6W714"/>
<dbReference type="Proteomes" id="UP000034883">
    <property type="component" value="Chromosome"/>
</dbReference>
<dbReference type="EMBL" id="CP011125">
    <property type="protein sequence ID" value="AKF09055.1"/>
    <property type="molecule type" value="Genomic_DNA"/>
</dbReference>
<evidence type="ECO:0008006" key="3">
    <source>
        <dbReference type="Google" id="ProtNLM"/>
    </source>
</evidence>
<protein>
    <recommendedName>
        <fullName evidence="3">DUF2141 domain-containing protein</fullName>
    </recommendedName>
</protein>
<dbReference type="Pfam" id="PF09912">
    <property type="entry name" value="DUF2141"/>
    <property type="match status" value="1"/>
</dbReference>
<dbReference type="InterPro" id="IPR018673">
    <property type="entry name" value="DUF2141"/>
</dbReference>
<evidence type="ECO:0000313" key="1">
    <source>
        <dbReference type="EMBL" id="AKF09055.1"/>
    </source>
</evidence>
<proteinExistence type="predicted"/>
<dbReference type="KEGG" id="samy:DB32_006204"/>
<accession>A0A0F6W714</accession>
<sequence>MAVNKRASAVSLGVSMVLVLTLFAGSALGQQRALVSRLTGTPAPASETLSLVFRVRGLRSDRGQVMGALFDRPERWVRAGEEVAACHVRIRGREARCELTVRPGRYAFAFAHDEDGDGRFDRDFLGIPQEGYGFSNNVRPSLSLPSFQSAAFAFREAPSGELVVTTRYGI</sequence>
<keyword evidence="2" id="KW-1185">Reference proteome</keyword>
<gene>
    <name evidence="1" type="ORF">DB32_006204</name>
</gene>
<evidence type="ECO:0000313" key="2">
    <source>
        <dbReference type="Proteomes" id="UP000034883"/>
    </source>
</evidence>
<name>A0A0F6W714_9BACT</name>